<proteinExistence type="inferred from homology"/>
<keyword evidence="5 7" id="KW-0472">Membrane</keyword>
<gene>
    <name evidence="9" type="ORF">HR08_00455</name>
</gene>
<evidence type="ECO:0000256" key="1">
    <source>
        <dbReference type="ARBA" id="ARBA00004651"/>
    </source>
</evidence>
<evidence type="ECO:0000256" key="3">
    <source>
        <dbReference type="ARBA" id="ARBA00022692"/>
    </source>
</evidence>
<keyword evidence="3 7" id="KW-0812">Transmembrane</keyword>
<dbReference type="GO" id="GO:0005886">
    <property type="term" value="C:plasma membrane"/>
    <property type="evidence" value="ECO:0007669"/>
    <property type="project" value="UniProtKB-SubCell"/>
</dbReference>
<feature type="transmembrane region" description="Helical" evidence="7">
    <location>
        <begin position="317"/>
        <end position="337"/>
    </location>
</feature>
<name>A0A099WX81_9PORP</name>
<accession>A0A099WX81</accession>
<dbReference type="PANTHER" id="PTHR30572">
    <property type="entry name" value="MEMBRANE COMPONENT OF TRANSPORTER-RELATED"/>
    <property type="match status" value="1"/>
</dbReference>
<dbReference type="RefSeq" id="WP_039418944.1">
    <property type="nucleotide sequence ID" value="NZ_CALUCC010000138.1"/>
</dbReference>
<keyword evidence="4 7" id="KW-1133">Transmembrane helix</keyword>
<reference evidence="9 10" key="1">
    <citation type="submission" date="2014-08" db="EMBL/GenBank/DDBJ databases">
        <title>Porphyromonas gulae strain:COT-052_OH1451 Genome sequencing.</title>
        <authorList>
            <person name="Wallis C."/>
            <person name="Deusch O."/>
            <person name="O'Flynn C."/>
            <person name="Davis I."/>
            <person name="Jospin G."/>
            <person name="Darling A.E."/>
            <person name="Coil D.A."/>
            <person name="Alexiev A."/>
            <person name="Horsfall A."/>
            <person name="Kirkwood N."/>
            <person name="Harris S."/>
            <person name="Eisen J.A."/>
        </authorList>
    </citation>
    <scope>NUCLEOTIDE SEQUENCE [LARGE SCALE GENOMIC DNA]</scope>
    <source>
        <strain evidence="10">COT-052 OH1451</strain>
    </source>
</reference>
<organism evidence="9 10">
    <name type="scientific">Porphyromonas gulae</name>
    <dbReference type="NCBI Taxonomy" id="111105"/>
    <lineage>
        <taxon>Bacteria</taxon>
        <taxon>Pseudomonadati</taxon>
        <taxon>Bacteroidota</taxon>
        <taxon>Bacteroidia</taxon>
        <taxon>Bacteroidales</taxon>
        <taxon>Porphyromonadaceae</taxon>
        <taxon>Porphyromonas</taxon>
    </lineage>
</organism>
<sequence>MLHHIIKIIRAERRANLWIWLEMLVVCGLLWFVTDYALAALRAWTRPLNYDIEHVYRLTLATVQKDKDGKRKEMSADQGKTMMQTLDLIAAYPGVEAACLQQWGGHYSSSSSNSSFQLDTVSLINVEDRMVSPDYFRVFRVYGADGSSPEVMVERFGKLRMNDLQRDYYLSRNALDYVEKVNGEGRESDLRYIGMSDSINYNMVSVVDGVQSEKSIRYNQTLRGLIPDQPKNEAESTGYVSLKPITEEYISQNELTSYSVYLRVSPEADTPDFKEQFMKRMKAVTKDDTYPVLTMNAVSEDRAGILADPVRQINNHLAIGFFLLLNIFLGIVGTFWVRTEQRRAEVGIRRVVGSTNRSVFSLMFGEGVILMTLASLPAAVAAWYVMFHTDLCDIKVFPVGWGRLLLGLGCTYLQMLLMVFLGTFIPVLRALRVPPTEAIRSE</sequence>
<evidence type="ECO:0000256" key="7">
    <source>
        <dbReference type="SAM" id="Phobius"/>
    </source>
</evidence>
<evidence type="ECO:0000256" key="6">
    <source>
        <dbReference type="ARBA" id="ARBA00038076"/>
    </source>
</evidence>
<feature type="transmembrane region" description="Helical" evidence="7">
    <location>
        <begin position="358"/>
        <end position="384"/>
    </location>
</feature>
<dbReference type="STRING" id="111105.HR09_06010"/>
<dbReference type="Pfam" id="PF02687">
    <property type="entry name" value="FtsX"/>
    <property type="match status" value="1"/>
</dbReference>
<evidence type="ECO:0000313" key="9">
    <source>
        <dbReference type="EMBL" id="KGN88303.1"/>
    </source>
</evidence>
<dbReference type="PANTHER" id="PTHR30572:SF4">
    <property type="entry name" value="ABC TRANSPORTER PERMEASE YTRF"/>
    <property type="match status" value="1"/>
</dbReference>
<feature type="domain" description="ABC3 transporter permease C-terminal" evidence="8">
    <location>
        <begin position="318"/>
        <end position="435"/>
    </location>
</feature>
<evidence type="ECO:0000256" key="4">
    <source>
        <dbReference type="ARBA" id="ARBA00022989"/>
    </source>
</evidence>
<evidence type="ECO:0000259" key="8">
    <source>
        <dbReference type="Pfam" id="PF02687"/>
    </source>
</evidence>
<comment type="subcellular location">
    <subcellularLocation>
        <location evidence="1">Cell membrane</location>
        <topology evidence="1">Multi-pass membrane protein</topology>
    </subcellularLocation>
</comment>
<dbReference type="InterPro" id="IPR050250">
    <property type="entry name" value="Macrolide_Exporter_MacB"/>
</dbReference>
<dbReference type="OrthoDB" id="1097311at2"/>
<dbReference type="GO" id="GO:0022857">
    <property type="term" value="F:transmembrane transporter activity"/>
    <property type="evidence" value="ECO:0007669"/>
    <property type="project" value="TreeGrafter"/>
</dbReference>
<feature type="transmembrane region" description="Helical" evidence="7">
    <location>
        <begin position="404"/>
        <end position="431"/>
    </location>
</feature>
<dbReference type="eggNOG" id="COG0577">
    <property type="taxonomic scope" value="Bacteria"/>
</dbReference>
<comment type="caution">
    <text evidence="9">The sequence shown here is derived from an EMBL/GenBank/DDBJ whole genome shotgun (WGS) entry which is preliminary data.</text>
</comment>
<comment type="similarity">
    <text evidence="6">Belongs to the ABC-4 integral membrane protein family.</text>
</comment>
<evidence type="ECO:0000256" key="2">
    <source>
        <dbReference type="ARBA" id="ARBA00022475"/>
    </source>
</evidence>
<dbReference type="GeneID" id="57239886"/>
<keyword evidence="2" id="KW-1003">Cell membrane</keyword>
<evidence type="ECO:0000256" key="5">
    <source>
        <dbReference type="ARBA" id="ARBA00023136"/>
    </source>
</evidence>
<dbReference type="AlphaFoldDB" id="A0A099WX81"/>
<dbReference type="InterPro" id="IPR003838">
    <property type="entry name" value="ABC3_permease_C"/>
</dbReference>
<feature type="transmembrane region" description="Helical" evidence="7">
    <location>
        <begin position="17"/>
        <end position="39"/>
    </location>
</feature>
<dbReference type="Proteomes" id="UP000030130">
    <property type="component" value="Unassembled WGS sequence"/>
</dbReference>
<dbReference type="EMBL" id="JRAI01000002">
    <property type="protein sequence ID" value="KGN88303.1"/>
    <property type="molecule type" value="Genomic_DNA"/>
</dbReference>
<protein>
    <submittedName>
        <fullName evidence="9">ABC transporter permease</fullName>
    </submittedName>
</protein>
<evidence type="ECO:0000313" key="10">
    <source>
        <dbReference type="Proteomes" id="UP000030130"/>
    </source>
</evidence>